<dbReference type="InterPro" id="IPR027417">
    <property type="entry name" value="P-loop_NTPase"/>
</dbReference>
<dbReference type="AlphaFoldDB" id="A0A7X1B2U7"/>
<dbReference type="Gene3D" id="3.40.50.300">
    <property type="entry name" value="P-loop containing nucleotide triphosphate hydrolases"/>
    <property type="match status" value="1"/>
</dbReference>
<name>A0A7X1B2U7_9BACT</name>
<feature type="domain" description="EngB-type G" evidence="11">
    <location>
        <begin position="22"/>
        <end position="197"/>
    </location>
</feature>
<keyword evidence="4" id="KW-0479">Metal-binding</keyword>
<proteinExistence type="inferred from homology"/>
<dbReference type="PROSITE" id="PS51706">
    <property type="entry name" value="G_ENGB"/>
    <property type="match status" value="1"/>
</dbReference>
<evidence type="ECO:0000313" key="13">
    <source>
        <dbReference type="Proteomes" id="UP000526501"/>
    </source>
</evidence>
<dbReference type="RefSeq" id="WP_185658434.1">
    <property type="nucleotide sequence ID" value="NZ_CAWPOO010000001.1"/>
</dbReference>
<evidence type="ECO:0000256" key="1">
    <source>
        <dbReference type="ARBA" id="ARBA00001946"/>
    </source>
</evidence>
<dbReference type="InterPro" id="IPR006073">
    <property type="entry name" value="GTP-bd"/>
</dbReference>
<keyword evidence="6" id="KW-0460">Magnesium</keyword>
<evidence type="ECO:0000313" key="12">
    <source>
        <dbReference type="EMBL" id="MBC2604542.1"/>
    </source>
</evidence>
<dbReference type="PANTHER" id="PTHR11649">
    <property type="entry name" value="MSS1/TRME-RELATED GTP-BINDING PROTEIN"/>
    <property type="match status" value="1"/>
</dbReference>
<evidence type="ECO:0000256" key="4">
    <source>
        <dbReference type="ARBA" id="ARBA00022723"/>
    </source>
</evidence>
<dbReference type="GO" id="GO:0000917">
    <property type="term" value="P:division septum assembly"/>
    <property type="evidence" value="ECO:0007669"/>
    <property type="project" value="UniProtKB-KW"/>
</dbReference>
<keyword evidence="5 10" id="KW-0547">Nucleotide-binding</keyword>
<keyword evidence="9 10" id="KW-0131">Cell cycle</keyword>
<dbReference type="GO" id="GO:0046872">
    <property type="term" value="F:metal ion binding"/>
    <property type="evidence" value="ECO:0007669"/>
    <property type="project" value="UniProtKB-KW"/>
</dbReference>
<keyword evidence="7 10" id="KW-0342">GTP-binding</keyword>
<comment type="similarity">
    <text evidence="2 10">Belongs to the TRAFAC class TrmE-Era-EngA-EngB-Septin-like GTPase superfamily. EngB GTPase family.</text>
</comment>
<protein>
    <recommendedName>
        <fullName evidence="10">Probable GTP-binding protein EngB</fullName>
    </recommendedName>
</protein>
<dbReference type="PANTHER" id="PTHR11649:SF13">
    <property type="entry name" value="ENGB-TYPE G DOMAIN-CONTAINING PROTEIN"/>
    <property type="match status" value="1"/>
</dbReference>
<comment type="function">
    <text evidence="10">Necessary for normal cell division and for the maintenance of normal septation.</text>
</comment>
<dbReference type="HAMAP" id="MF_00321">
    <property type="entry name" value="GTPase_EngB"/>
    <property type="match status" value="1"/>
</dbReference>
<dbReference type="SUPFAM" id="SSF52540">
    <property type="entry name" value="P-loop containing nucleoside triphosphate hydrolases"/>
    <property type="match status" value="1"/>
</dbReference>
<dbReference type="EMBL" id="JACHVC010000001">
    <property type="protein sequence ID" value="MBC2604542.1"/>
    <property type="molecule type" value="Genomic_DNA"/>
</dbReference>
<evidence type="ECO:0000256" key="3">
    <source>
        <dbReference type="ARBA" id="ARBA00022618"/>
    </source>
</evidence>
<reference evidence="12 13" key="1">
    <citation type="submission" date="2020-07" db="EMBL/GenBank/DDBJ databases">
        <authorList>
            <person name="Feng X."/>
        </authorList>
    </citation>
    <scope>NUCLEOTIDE SEQUENCE [LARGE SCALE GENOMIC DNA]</scope>
    <source>
        <strain evidence="12 13">JCM23202</strain>
    </source>
</reference>
<keyword evidence="3 10" id="KW-0132">Cell division</keyword>
<evidence type="ECO:0000256" key="5">
    <source>
        <dbReference type="ARBA" id="ARBA00022741"/>
    </source>
</evidence>
<dbReference type="InterPro" id="IPR030393">
    <property type="entry name" value="G_ENGB_dom"/>
</dbReference>
<evidence type="ECO:0000256" key="9">
    <source>
        <dbReference type="ARBA" id="ARBA00023306"/>
    </source>
</evidence>
<evidence type="ECO:0000256" key="6">
    <source>
        <dbReference type="ARBA" id="ARBA00022842"/>
    </source>
</evidence>
<evidence type="ECO:0000256" key="7">
    <source>
        <dbReference type="ARBA" id="ARBA00023134"/>
    </source>
</evidence>
<evidence type="ECO:0000256" key="8">
    <source>
        <dbReference type="ARBA" id="ARBA00023210"/>
    </source>
</evidence>
<sequence length="216" mass="24098">MKIESAEFLTSATDLAACPRSNLPEVAFIGRSNVGKSSLVNMLTKQKGLAKVSKKPGATKMINFFTMNNWWNLVDLPGYGYAQVSKGKQSDFNEAVSEYLMGRPQLKLICALVDARAEPLELDLGFLNWLEDCPVPHVIVLTKTDEVKEDVWKRNLAIYQETLEALGLRVPEFIPCSSVERAGRGVLLQYIQSILPKRQKRGSGTGVQLNWLKKRG</sequence>
<evidence type="ECO:0000256" key="10">
    <source>
        <dbReference type="HAMAP-Rule" id="MF_00321"/>
    </source>
</evidence>
<comment type="caution">
    <text evidence="12">The sequence shown here is derived from an EMBL/GenBank/DDBJ whole genome shotgun (WGS) entry which is preliminary data.</text>
</comment>
<evidence type="ECO:0000259" key="11">
    <source>
        <dbReference type="PROSITE" id="PS51706"/>
    </source>
</evidence>
<dbReference type="Proteomes" id="UP000526501">
    <property type="component" value="Unassembled WGS sequence"/>
</dbReference>
<dbReference type="InterPro" id="IPR019987">
    <property type="entry name" value="GTP-bd_ribosome_bio_YsxC"/>
</dbReference>
<keyword evidence="13" id="KW-1185">Reference proteome</keyword>
<dbReference type="CDD" id="cd01876">
    <property type="entry name" value="YihA_EngB"/>
    <property type="match status" value="1"/>
</dbReference>
<keyword evidence="8 10" id="KW-0717">Septation</keyword>
<dbReference type="Pfam" id="PF01926">
    <property type="entry name" value="MMR_HSR1"/>
    <property type="match status" value="1"/>
</dbReference>
<accession>A0A7X1B2U7</accession>
<organism evidence="12 13">
    <name type="scientific">Pelagicoccus albus</name>
    <dbReference type="NCBI Taxonomy" id="415222"/>
    <lineage>
        <taxon>Bacteria</taxon>
        <taxon>Pseudomonadati</taxon>
        <taxon>Verrucomicrobiota</taxon>
        <taxon>Opitutia</taxon>
        <taxon>Puniceicoccales</taxon>
        <taxon>Pelagicoccaceae</taxon>
        <taxon>Pelagicoccus</taxon>
    </lineage>
</organism>
<dbReference type="NCBIfam" id="TIGR03598">
    <property type="entry name" value="GTPase_YsxC"/>
    <property type="match status" value="1"/>
</dbReference>
<comment type="cofactor">
    <cofactor evidence="1">
        <name>Mg(2+)</name>
        <dbReference type="ChEBI" id="CHEBI:18420"/>
    </cofactor>
</comment>
<dbReference type="GO" id="GO:0005525">
    <property type="term" value="F:GTP binding"/>
    <property type="evidence" value="ECO:0007669"/>
    <property type="project" value="UniProtKB-UniRule"/>
</dbReference>
<evidence type="ECO:0000256" key="2">
    <source>
        <dbReference type="ARBA" id="ARBA00009638"/>
    </source>
</evidence>
<gene>
    <name evidence="10" type="primary">engB</name>
    <name evidence="12" type="ORF">H5P27_00560</name>
</gene>